<name>A0A1X1BTS8_9GAMM</name>
<reference evidence="2 3" key="1">
    <citation type="journal article" date="2017" name="Antonie Van Leeuwenhoek">
        <title>Phylogenomic resolution of the bacterial genus Pantoea and its relationship with Erwinia and Tatumella.</title>
        <authorList>
            <person name="Palmer M."/>
            <person name="Steenkamp E.T."/>
            <person name="Coetzee M.P."/>
            <person name="Chan W.Y."/>
            <person name="van Zyl E."/>
            <person name="De Maayer P."/>
            <person name="Coutinho T.A."/>
            <person name="Blom J."/>
            <person name="Smits T.H."/>
            <person name="Duffy B."/>
            <person name="Venter S.N."/>
        </authorList>
    </citation>
    <scope>NUCLEOTIDE SEQUENCE [LARGE SCALE GENOMIC DNA]</scope>
    <source>
        <strain evidence="2 3">LMG 24534</strain>
    </source>
</reference>
<dbReference type="AlphaFoldDB" id="A0A1X1BTS8"/>
<dbReference type="RefSeq" id="WP_094121416.1">
    <property type="nucleotide sequence ID" value="NZ_MLFN01000045.1"/>
</dbReference>
<keyword evidence="3" id="KW-1185">Reference proteome</keyword>
<evidence type="ECO:0000256" key="1">
    <source>
        <dbReference type="SAM" id="Coils"/>
    </source>
</evidence>
<evidence type="ECO:0000313" key="2">
    <source>
        <dbReference type="EMBL" id="ORM51732.1"/>
    </source>
</evidence>
<dbReference type="OrthoDB" id="5773058at2"/>
<keyword evidence="1" id="KW-0175">Coiled coil</keyword>
<accession>A0A1X1BTS8</accession>
<organism evidence="2 3">
    <name type="scientific">Pantoea conspicua</name>
    <dbReference type="NCBI Taxonomy" id="472705"/>
    <lineage>
        <taxon>Bacteria</taxon>
        <taxon>Pseudomonadati</taxon>
        <taxon>Pseudomonadota</taxon>
        <taxon>Gammaproteobacteria</taxon>
        <taxon>Enterobacterales</taxon>
        <taxon>Erwiniaceae</taxon>
        <taxon>Pantoea</taxon>
    </lineage>
</organism>
<dbReference type="EMBL" id="MLFN01000045">
    <property type="protein sequence ID" value="ORM51732.1"/>
    <property type="molecule type" value="Genomic_DNA"/>
</dbReference>
<feature type="coiled-coil region" evidence="1">
    <location>
        <begin position="136"/>
        <end position="177"/>
    </location>
</feature>
<gene>
    <name evidence="2" type="ORF">HA41_14465</name>
</gene>
<protein>
    <submittedName>
        <fullName evidence="2">Uncharacterized protein</fullName>
    </submittedName>
</protein>
<evidence type="ECO:0000313" key="3">
    <source>
        <dbReference type="Proteomes" id="UP000193933"/>
    </source>
</evidence>
<sequence>MVNYDKENCEPFQRYFAYYTVEQMAMLWCGIEPHDFSEVIGECTYPRRAIPQHPYISCLEFRAAAIMDSIEAKELAVGRDGRCHTISDDHVAPERRTVLLKDFKEWLIKTFPNEKPKLIFDDIERNTHSSITVEVYQTLLADRDHLQVRINKAEEIFKEQKRKIESLEGENASLKNMVEKGVGGMDGRSERSYLNVIGGLISIMLSKSPGGQRYSIFDNQAAIIQTLLGHHVGKYGISDTNLEKKFAEANRSIKE</sequence>
<comment type="caution">
    <text evidence="2">The sequence shown here is derived from an EMBL/GenBank/DDBJ whole genome shotgun (WGS) entry which is preliminary data.</text>
</comment>
<proteinExistence type="predicted"/>
<dbReference type="Proteomes" id="UP000193933">
    <property type="component" value="Unassembled WGS sequence"/>
</dbReference>